<reference evidence="12" key="1">
    <citation type="submission" date="2025-08" db="UniProtKB">
        <authorList>
            <consortium name="RefSeq"/>
        </authorList>
    </citation>
    <scope>IDENTIFICATION</scope>
    <source>
        <tissue evidence="12">Gonads</tissue>
    </source>
</reference>
<evidence type="ECO:0000256" key="4">
    <source>
        <dbReference type="ARBA" id="ARBA00022753"/>
    </source>
</evidence>
<evidence type="ECO:0000256" key="7">
    <source>
        <dbReference type="ARBA" id="ARBA00053101"/>
    </source>
</evidence>
<organism evidence="11 12">
    <name type="scientific">Lingula anatina</name>
    <name type="common">Brachiopod</name>
    <name type="synonym">Lingula unguis</name>
    <dbReference type="NCBI Taxonomy" id="7574"/>
    <lineage>
        <taxon>Eukaryota</taxon>
        <taxon>Metazoa</taxon>
        <taxon>Spiralia</taxon>
        <taxon>Lophotrochozoa</taxon>
        <taxon>Brachiopoda</taxon>
        <taxon>Linguliformea</taxon>
        <taxon>Lingulata</taxon>
        <taxon>Lingulida</taxon>
        <taxon>Linguloidea</taxon>
        <taxon>Lingulidae</taxon>
        <taxon>Lingula</taxon>
    </lineage>
</organism>
<keyword evidence="6" id="KW-0472">Membrane</keyword>
<dbReference type="GO" id="GO:0042058">
    <property type="term" value="P:regulation of epidermal growth factor receptor signaling pathway"/>
    <property type="evidence" value="ECO:0007669"/>
    <property type="project" value="TreeGrafter"/>
</dbReference>
<proteinExistence type="inferred from homology"/>
<dbReference type="InParanoid" id="A0A1S3JHY7"/>
<dbReference type="AlphaFoldDB" id="A0A1S3JHY7"/>
<dbReference type="FunCoup" id="A0A1S3JHY7">
    <property type="interactions" value="355"/>
</dbReference>
<dbReference type="FunFam" id="2.100.10.50:FF:000002">
    <property type="entry name" value="Multivesicular body subunit 12B"/>
    <property type="match status" value="1"/>
</dbReference>
<dbReference type="InterPro" id="IPR023340">
    <property type="entry name" value="UMA"/>
</dbReference>
<evidence type="ECO:0000256" key="8">
    <source>
        <dbReference type="SAM" id="MobiDB-lite"/>
    </source>
</evidence>
<dbReference type="OMA" id="QTTRYLC"/>
<dbReference type="GO" id="GO:0046755">
    <property type="term" value="P:viral budding"/>
    <property type="evidence" value="ECO:0007669"/>
    <property type="project" value="TreeGrafter"/>
</dbReference>
<accession>A0A1S3JHY7</accession>
<dbReference type="PANTHER" id="PTHR31547:SF1">
    <property type="entry name" value="MULTIVESICULAR BODY SUBUNIT 12B"/>
    <property type="match status" value="1"/>
</dbReference>
<keyword evidence="11" id="KW-1185">Reference proteome</keyword>
<dbReference type="STRING" id="7574.A0A1S3JHY7"/>
<dbReference type="Gene3D" id="2.100.10.50">
    <property type="match status" value="1"/>
</dbReference>
<evidence type="ECO:0000256" key="6">
    <source>
        <dbReference type="ARBA" id="ARBA00023136"/>
    </source>
</evidence>
<dbReference type="GO" id="GO:0015031">
    <property type="term" value="P:protein transport"/>
    <property type="evidence" value="ECO:0007669"/>
    <property type="project" value="UniProtKB-KW"/>
</dbReference>
<feature type="domain" description="MABP" evidence="10">
    <location>
        <begin position="14"/>
        <end position="161"/>
    </location>
</feature>
<dbReference type="OrthoDB" id="6021306at2759"/>
<dbReference type="GO" id="GO:0000813">
    <property type="term" value="C:ESCRT I complex"/>
    <property type="evidence" value="ECO:0007669"/>
    <property type="project" value="InterPro"/>
</dbReference>
<dbReference type="KEGG" id="lak:106173435"/>
<dbReference type="InterPro" id="IPR018798">
    <property type="entry name" value="MVB12A/B"/>
</dbReference>
<name>A0A1S3JHY7_LINAN</name>
<keyword evidence="3" id="KW-0813">Transport</keyword>
<gene>
    <name evidence="12" type="primary">LOC106173435</name>
</gene>
<protein>
    <submittedName>
        <fullName evidence="12">Multivesicular body subunit 12B</fullName>
    </submittedName>
</protein>
<dbReference type="InterPro" id="IPR023341">
    <property type="entry name" value="MABP"/>
</dbReference>
<feature type="domain" description="UMA" evidence="9">
    <location>
        <begin position="258"/>
        <end position="306"/>
    </location>
</feature>
<dbReference type="RefSeq" id="XP_013410030.1">
    <property type="nucleotide sequence ID" value="XM_013554576.1"/>
</dbReference>
<comment type="subcellular location">
    <subcellularLocation>
        <location evidence="1">Late endosome membrane</location>
        <topology evidence="1">Peripheral membrane protein</topology>
    </subcellularLocation>
</comment>
<dbReference type="PROSITE" id="PS51497">
    <property type="entry name" value="UMA"/>
    <property type="match status" value="1"/>
</dbReference>
<evidence type="ECO:0000256" key="3">
    <source>
        <dbReference type="ARBA" id="ARBA00022448"/>
    </source>
</evidence>
<evidence type="ECO:0000256" key="5">
    <source>
        <dbReference type="ARBA" id="ARBA00022927"/>
    </source>
</evidence>
<feature type="region of interest" description="Disordered" evidence="8">
    <location>
        <begin position="202"/>
        <end position="241"/>
    </location>
</feature>
<dbReference type="InterPro" id="IPR040297">
    <property type="entry name" value="MVB12B"/>
</dbReference>
<comment type="similarity">
    <text evidence="2">Belongs to the MVB12 family.</text>
</comment>
<dbReference type="Proteomes" id="UP000085678">
    <property type="component" value="Unplaced"/>
</dbReference>
<comment type="function">
    <text evidence="7">Component of the ESCRT-I complex, a regulator of vesicular trafficking process. Required for the sorting of endocytic ubiquitinated cargos into multivesicular bodies.</text>
</comment>
<evidence type="ECO:0000259" key="9">
    <source>
        <dbReference type="PROSITE" id="PS51497"/>
    </source>
</evidence>
<dbReference type="PROSITE" id="PS51498">
    <property type="entry name" value="MABP"/>
    <property type="match status" value="1"/>
</dbReference>
<keyword evidence="4" id="KW-0967">Endosome</keyword>
<evidence type="ECO:0000256" key="1">
    <source>
        <dbReference type="ARBA" id="ARBA00004633"/>
    </source>
</evidence>
<dbReference type="PANTHER" id="PTHR31547">
    <property type="entry name" value="MULTIVESICULAR BODY SUBUNIT 12B"/>
    <property type="match status" value="1"/>
</dbReference>
<dbReference type="Pfam" id="PF10240">
    <property type="entry name" value="DUF2464"/>
    <property type="match status" value="1"/>
</dbReference>
<dbReference type="GO" id="GO:0019075">
    <property type="term" value="P:virus maturation"/>
    <property type="evidence" value="ECO:0007669"/>
    <property type="project" value="TreeGrafter"/>
</dbReference>
<evidence type="ECO:0000259" key="10">
    <source>
        <dbReference type="PROSITE" id="PS51498"/>
    </source>
</evidence>
<evidence type="ECO:0000256" key="2">
    <source>
        <dbReference type="ARBA" id="ARBA00010432"/>
    </source>
</evidence>
<sequence>MQNMQDLTGSLPGTYPITGLCIVSDKSACPAGYSVIARCHDSNEEADLWKDSFLRKKITRFLCITRVFPLANGTLNNILADIAVINENDNMPAQFSRIEYTQNSGDKALKKKVLCVKMVSRTSANDAISEIIFLSKLKRPPTGYTLIGDINNLLLCTKISPVPQDGSTGQQTSLPYSMPPSYMSKPPTYSMDAQAQGQNLPYTANPSLAPYMPPSHRRPSPVMQPSWMSSQGQGHPASSAETSGLVRQGSIQTVNSPLYGIPFELGPNLEDYSHLKNMTIPDVKYKTLMEVMSDYNYDFNAEKSAAARMPPE</sequence>
<dbReference type="GeneID" id="106173435"/>
<dbReference type="GO" id="GO:0031902">
    <property type="term" value="C:late endosome membrane"/>
    <property type="evidence" value="ECO:0007669"/>
    <property type="project" value="UniProtKB-SubCell"/>
</dbReference>
<evidence type="ECO:0000313" key="12">
    <source>
        <dbReference type="RefSeq" id="XP_013410030.1"/>
    </source>
</evidence>
<keyword evidence="5" id="KW-0653">Protein transport</keyword>
<evidence type="ECO:0000313" key="11">
    <source>
        <dbReference type="Proteomes" id="UP000085678"/>
    </source>
</evidence>